<dbReference type="EMBL" id="UZWD01000038">
    <property type="protein sequence ID" value="VDS05935.1"/>
    <property type="molecule type" value="Genomic_DNA"/>
</dbReference>
<evidence type="ECO:0000259" key="11">
    <source>
        <dbReference type="PROSITE" id="PS51760"/>
    </source>
</evidence>
<keyword evidence="7 9" id="KW-0326">Glycosidase</keyword>
<accession>A0A3S4CDY4</accession>
<keyword evidence="6 9" id="KW-0119">Carbohydrate metabolism</keyword>
<evidence type="ECO:0000256" key="8">
    <source>
        <dbReference type="ARBA" id="ARBA00023326"/>
    </source>
</evidence>
<dbReference type="GO" id="GO:0031176">
    <property type="term" value="F:endo-1,4-beta-xylanase activity"/>
    <property type="evidence" value="ECO:0007669"/>
    <property type="project" value="UniProtKB-EC"/>
</dbReference>
<keyword evidence="5 9" id="KW-0378">Hydrolase</keyword>
<sequence>MTITRRHFLKQGTTPFMAAALAPWLTSPAFAQQNMPFGAALYWPDMAIEPRLGAEIARWCQRITPVQEMKFELLRPSEGAWDFSQADALVDYARVNGLAVHGHTLVWYAALPEWVSKITSAAAAEALMTEHIETLIQRYPDITSWDVVNEAIPDVPNGVKSRRDGFWQERLGEDHIAMAFRKAHELSPHSTLVLNEYDVEFADEYGPAKRAAFRDLIQSLLDKGAPVTAIGFQGHLRGGRAIAKDELAAFVAELKSWGLDVLVTELDVIDVNLPRDADERDRVIAAQVRDFLKAIADGGGASSITTWGISDPYSWIRWAYPRPDGTPNRPLPLDENFKPKLFMDVIDDFRNGTL</sequence>
<dbReference type="PANTHER" id="PTHR31490:SF88">
    <property type="entry name" value="BETA-XYLANASE"/>
    <property type="match status" value="1"/>
</dbReference>
<dbReference type="PANTHER" id="PTHR31490">
    <property type="entry name" value="GLYCOSYL HYDROLASE"/>
    <property type="match status" value="1"/>
</dbReference>
<dbReference type="EC" id="3.2.1.8" evidence="9"/>
<evidence type="ECO:0000256" key="6">
    <source>
        <dbReference type="ARBA" id="ARBA00023277"/>
    </source>
</evidence>
<evidence type="ECO:0000256" key="1">
    <source>
        <dbReference type="ARBA" id="ARBA00000681"/>
    </source>
</evidence>
<keyword evidence="3 12" id="KW-0858">Xylan degradation</keyword>
<keyword evidence="4 10" id="KW-0732">Signal</keyword>
<comment type="similarity">
    <text evidence="2 9">Belongs to the glycosyl hydrolase 10 (cellulase F) family.</text>
</comment>
<feature type="signal peptide" evidence="10">
    <location>
        <begin position="1"/>
        <end position="31"/>
    </location>
</feature>
<evidence type="ECO:0000313" key="13">
    <source>
        <dbReference type="Proteomes" id="UP000268844"/>
    </source>
</evidence>
<organism evidence="12 13">
    <name type="scientific">Devosia equisanguinis</name>
    <dbReference type="NCBI Taxonomy" id="2490941"/>
    <lineage>
        <taxon>Bacteria</taxon>
        <taxon>Pseudomonadati</taxon>
        <taxon>Pseudomonadota</taxon>
        <taxon>Alphaproteobacteria</taxon>
        <taxon>Hyphomicrobiales</taxon>
        <taxon>Devosiaceae</taxon>
        <taxon>Devosia</taxon>
    </lineage>
</organism>
<proteinExistence type="inferred from homology"/>
<dbReference type="Pfam" id="PF00331">
    <property type="entry name" value="Glyco_hydro_10"/>
    <property type="match status" value="1"/>
</dbReference>
<protein>
    <recommendedName>
        <fullName evidence="9">Beta-xylanase</fullName>
        <ecNumber evidence="9">3.2.1.8</ecNumber>
    </recommendedName>
</protein>
<dbReference type="PROSITE" id="PS51760">
    <property type="entry name" value="GH10_2"/>
    <property type="match status" value="1"/>
</dbReference>
<evidence type="ECO:0000256" key="4">
    <source>
        <dbReference type="ARBA" id="ARBA00022729"/>
    </source>
</evidence>
<dbReference type="InterPro" id="IPR017853">
    <property type="entry name" value="GH"/>
</dbReference>
<comment type="catalytic activity">
    <reaction evidence="1 9">
        <text>Endohydrolysis of (1-&gt;4)-beta-D-xylosidic linkages in xylans.</text>
        <dbReference type="EC" id="3.2.1.8"/>
    </reaction>
</comment>
<dbReference type="AlphaFoldDB" id="A0A3S4CDY4"/>
<feature type="chain" id="PRO_5018690150" description="Beta-xylanase" evidence="10">
    <location>
        <begin position="32"/>
        <end position="354"/>
    </location>
</feature>
<evidence type="ECO:0000313" key="12">
    <source>
        <dbReference type="EMBL" id="VDS05935.1"/>
    </source>
</evidence>
<dbReference type="InterPro" id="IPR044846">
    <property type="entry name" value="GH10"/>
</dbReference>
<dbReference type="PRINTS" id="PR00134">
    <property type="entry name" value="GLHYDRLASE10"/>
</dbReference>
<dbReference type="SUPFAM" id="SSF51445">
    <property type="entry name" value="(Trans)glycosidases"/>
    <property type="match status" value="1"/>
</dbReference>
<evidence type="ECO:0000256" key="10">
    <source>
        <dbReference type="SAM" id="SignalP"/>
    </source>
</evidence>
<dbReference type="PROSITE" id="PS51318">
    <property type="entry name" value="TAT"/>
    <property type="match status" value="1"/>
</dbReference>
<evidence type="ECO:0000256" key="2">
    <source>
        <dbReference type="ARBA" id="ARBA00007495"/>
    </source>
</evidence>
<evidence type="ECO:0000256" key="9">
    <source>
        <dbReference type="RuleBase" id="RU361174"/>
    </source>
</evidence>
<evidence type="ECO:0000256" key="3">
    <source>
        <dbReference type="ARBA" id="ARBA00022651"/>
    </source>
</evidence>
<dbReference type="GO" id="GO:0045493">
    <property type="term" value="P:xylan catabolic process"/>
    <property type="evidence" value="ECO:0007669"/>
    <property type="project" value="UniProtKB-KW"/>
</dbReference>
<reference evidence="12 13" key="1">
    <citation type="submission" date="2018-12" db="EMBL/GenBank/DDBJ databases">
        <authorList>
            <person name="Criscuolo A."/>
        </authorList>
    </citation>
    <scope>NUCLEOTIDE SEQUENCE [LARGE SCALE GENOMIC DNA]</scope>
    <source>
        <strain evidence="12">ACIP1116281</strain>
    </source>
</reference>
<feature type="domain" description="GH10" evidence="11">
    <location>
        <begin position="32"/>
        <end position="348"/>
    </location>
</feature>
<gene>
    <name evidence="12" type="primary">xynB_2</name>
    <name evidence="12" type="ORF">DEVEQU_03082</name>
</gene>
<dbReference type="InterPro" id="IPR006311">
    <property type="entry name" value="TAT_signal"/>
</dbReference>
<dbReference type="Gene3D" id="3.20.20.80">
    <property type="entry name" value="Glycosidases"/>
    <property type="match status" value="1"/>
</dbReference>
<evidence type="ECO:0000256" key="5">
    <source>
        <dbReference type="ARBA" id="ARBA00022801"/>
    </source>
</evidence>
<evidence type="ECO:0000256" key="7">
    <source>
        <dbReference type="ARBA" id="ARBA00023295"/>
    </source>
</evidence>
<dbReference type="InterPro" id="IPR001000">
    <property type="entry name" value="GH10_dom"/>
</dbReference>
<dbReference type="Proteomes" id="UP000268844">
    <property type="component" value="Unassembled WGS sequence"/>
</dbReference>
<keyword evidence="13" id="KW-1185">Reference proteome</keyword>
<keyword evidence="8 9" id="KW-0624">Polysaccharide degradation</keyword>
<dbReference type="SMART" id="SM00633">
    <property type="entry name" value="Glyco_10"/>
    <property type="match status" value="1"/>
</dbReference>
<name>A0A3S4CDY4_9HYPH</name>